<proteinExistence type="predicted"/>
<reference evidence="1" key="2">
    <citation type="journal article" date="2010" name="Nature">
        <title>Comparative genomics reveals mobile pathogenicity chromosomes in Fusarium.</title>
        <authorList>
            <person name="Ma L.J."/>
            <person name="van der Does H.C."/>
            <person name="Borkovich K.A."/>
            <person name="Coleman J.J."/>
            <person name="Daboussi M.J."/>
            <person name="Di Pietro A."/>
            <person name="Dufresne M."/>
            <person name="Freitag M."/>
            <person name="Grabherr M."/>
            <person name="Henrissat B."/>
            <person name="Houterman P.M."/>
            <person name="Kang S."/>
            <person name="Shim W.B."/>
            <person name="Woloshuk C."/>
            <person name="Xie X."/>
            <person name="Xu J.R."/>
            <person name="Antoniw J."/>
            <person name="Baker S.E."/>
            <person name="Bluhm B.H."/>
            <person name="Breakspear A."/>
            <person name="Brown D.W."/>
            <person name="Butchko R.A."/>
            <person name="Chapman S."/>
            <person name="Coulson R."/>
            <person name="Coutinho P.M."/>
            <person name="Danchin E.G."/>
            <person name="Diener A."/>
            <person name="Gale L.R."/>
            <person name="Gardiner D.M."/>
            <person name="Goff S."/>
            <person name="Hammond-Kosack K.E."/>
            <person name="Hilburn K."/>
            <person name="Hua-Van A."/>
            <person name="Jonkers W."/>
            <person name="Kazan K."/>
            <person name="Kodira C.D."/>
            <person name="Koehrsen M."/>
            <person name="Kumar L."/>
            <person name="Lee Y.H."/>
            <person name="Li L."/>
            <person name="Manners J.M."/>
            <person name="Miranda-Saavedra D."/>
            <person name="Mukherjee M."/>
            <person name="Park G."/>
            <person name="Park J."/>
            <person name="Park S.Y."/>
            <person name="Proctor R.H."/>
            <person name="Regev A."/>
            <person name="Ruiz-Roldan M.C."/>
            <person name="Sain D."/>
            <person name="Sakthikumar S."/>
            <person name="Sykes S."/>
            <person name="Schwartz D.C."/>
            <person name="Turgeon B.G."/>
            <person name="Wapinski I."/>
            <person name="Yoder O."/>
            <person name="Young S."/>
            <person name="Zeng Q."/>
            <person name="Zhou S."/>
            <person name="Galagan J."/>
            <person name="Cuomo C.A."/>
            <person name="Kistler H.C."/>
            <person name="Rep M."/>
        </authorList>
    </citation>
    <scope>NUCLEOTIDE SEQUENCE [LARGE SCALE GENOMIC DNA]</scope>
    <source>
        <strain evidence="1">4287</strain>
    </source>
</reference>
<accession>A0A0J9UV97</accession>
<sequence>MKSHTSNITKSQVISALTPHDPHMLPIVGTVFGVPLFGVVPRTVPRDN</sequence>
<dbReference type="EMBL" id="DS231700">
    <property type="protein sequence ID" value="KNB02381.1"/>
    <property type="molecule type" value="Genomic_DNA"/>
</dbReference>
<evidence type="ECO:0000313" key="2">
    <source>
        <dbReference type="Proteomes" id="UP000009097"/>
    </source>
</evidence>
<dbReference type="GeneID" id="28959728"/>
<gene>
    <name evidence="1" type="ORF">FOXG_19022</name>
</gene>
<organism evidence="1 2">
    <name type="scientific">Fusarium oxysporum f. sp. lycopersici (strain 4287 / CBS 123668 / FGSC 9935 / NRRL 34936)</name>
    <name type="common">Fusarium vascular wilt of tomato</name>
    <dbReference type="NCBI Taxonomy" id="426428"/>
    <lineage>
        <taxon>Eukaryota</taxon>
        <taxon>Fungi</taxon>
        <taxon>Dikarya</taxon>
        <taxon>Ascomycota</taxon>
        <taxon>Pezizomycotina</taxon>
        <taxon>Sordariomycetes</taxon>
        <taxon>Hypocreomycetidae</taxon>
        <taxon>Hypocreales</taxon>
        <taxon>Nectriaceae</taxon>
        <taxon>Fusarium</taxon>
        <taxon>Fusarium oxysporum species complex</taxon>
    </lineage>
</organism>
<dbReference type="RefSeq" id="XP_018240426.1">
    <property type="nucleotide sequence ID" value="XM_018399187.1"/>
</dbReference>
<evidence type="ECO:0000313" key="1">
    <source>
        <dbReference type="EMBL" id="KNB02381.1"/>
    </source>
</evidence>
<dbReference type="AlphaFoldDB" id="A0A0J9UV97"/>
<reference evidence="1" key="1">
    <citation type="submission" date="2007-04" db="EMBL/GenBank/DDBJ databases">
        <authorList>
            <consortium name="The Broad Institute Genome Sequencing Platform"/>
            <person name="Birren B."/>
            <person name="Lander E."/>
            <person name="Galagan J."/>
            <person name="Nusbaum C."/>
            <person name="Devon K."/>
            <person name="Ma L.-J."/>
            <person name="Jaffe D."/>
            <person name="Butler J."/>
            <person name="Alvarez P."/>
            <person name="Gnerre S."/>
            <person name="Grabherr M."/>
            <person name="Kleber M."/>
            <person name="Mauceli E."/>
            <person name="Brockman W."/>
            <person name="MacCallum I.A."/>
            <person name="Young S."/>
            <person name="LaButti K."/>
            <person name="DeCaprio D."/>
            <person name="Crawford M."/>
            <person name="Koehrsen M."/>
            <person name="Engels R."/>
            <person name="Montgomery P."/>
            <person name="Pearson M."/>
            <person name="Howarth C."/>
            <person name="Larson L."/>
            <person name="White J."/>
            <person name="O'Leary S."/>
            <person name="Kodira C."/>
            <person name="Zeng Q."/>
            <person name="Yandava C."/>
            <person name="Alvarado L."/>
            <person name="Kistler C."/>
            <person name="Shim W.-B."/>
            <person name="Kang S."/>
            <person name="Woloshuk C."/>
        </authorList>
    </citation>
    <scope>NUCLEOTIDE SEQUENCE</scope>
    <source>
        <strain evidence="1">4287</strain>
    </source>
</reference>
<dbReference type="VEuPathDB" id="FungiDB:FOXG_19022"/>
<dbReference type="KEGG" id="fox:FOXG_19022"/>
<dbReference type="Proteomes" id="UP000009097">
    <property type="component" value="Unassembled WGS sequence"/>
</dbReference>
<name>A0A0J9UV97_FUSO4</name>
<protein>
    <submittedName>
        <fullName evidence="1">Uncharacterized protein</fullName>
    </submittedName>
</protein>